<dbReference type="NCBIfam" id="TIGR00377">
    <property type="entry name" value="ant_ant_sig"/>
    <property type="match status" value="1"/>
</dbReference>
<dbReference type="InterPro" id="IPR002645">
    <property type="entry name" value="STAS_dom"/>
</dbReference>
<dbReference type="InterPro" id="IPR003658">
    <property type="entry name" value="Anti-sigma_ant"/>
</dbReference>
<dbReference type="SUPFAM" id="SSF52091">
    <property type="entry name" value="SpoIIaa-like"/>
    <property type="match status" value="1"/>
</dbReference>
<dbReference type="EMBL" id="MCHX01000032">
    <property type="protein sequence ID" value="OFJ52921.1"/>
    <property type="molecule type" value="Genomic_DNA"/>
</dbReference>
<dbReference type="Pfam" id="PF01740">
    <property type="entry name" value="STAS"/>
    <property type="match status" value="1"/>
</dbReference>
<comment type="similarity">
    <text evidence="1 2">Belongs to the anti-sigma-factor antagonist family.</text>
</comment>
<dbReference type="PROSITE" id="PS50801">
    <property type="entry name" value="STAS"/>
    <property type="match status" value="1"/>
</dbReference>
<name>A0A1E8Q3W5_9MYCO</name>
<accession>A0A1E8Q3W5</accession>
<protein>
    <recommendedName>
        <fullName evidence="2">Anti-sigma factor antagonist</fullName>
    </recommendedName>
</protein>
<sequence>MNLILDLDATARSATLRIDGDLDFATTRELTATVTELLRDQPALRHLHLDFADLTFCDSVGLSGLLLVRRRTARVGIQLHLANRPGHLERILDVTGILEHLTSRPEVTTRRGPGQADEGTG</sequence>
<keyword evidence="5" id="KW-1185">Reference proteome</keyword>
<feature type="domain" description="STAS" evidence="3">
    <location>
        <begin position="16"/>
        <end position="101"/>
    </location>
</feature>
<dbReference type="PANTHER" id="PTHR33495:SF2">
    <property type="entry name" value="ANTI-SIGMA FACTOR ANTAGONIST TM_1081-RELATED"/>
    <property type="match status" value="1"/>
</dbReference>
<dbReference type="GO" id="GO:0043856">
    <property type="term" value="F:anti-sigma factor antagonist activity"/>
    <property type="evidence" value="ECO:0007669"/>
    <property type="project" value="InterPro"/>
</dbReference>
<dbReference type="Gene3D" id="3.30.750.24">
    <property type="entry name" value="STAS domain"/>
    <property type="match status" value="1"/>
</dbReference>
<reference evidence="4 5" key="1">
    <citation type="submission" date="2016-09" db="EMBL/GenBank/DDBJ databases">
        <title>genome sequence of Mycobacterium sp. 739 SCH.</title>
        <authorList>
            <person name="Greninger A.L."/>
            <person name="Qin X."/>
            <person name="Jerome K."/>
            <person name="Vora S."/>
            <person name="Quinn K."/>
        </authorList>
    </citation>
    <scope>NUCLEOTIDE SEQUENCE [LARGE SCALE GENOMIC DNA]</scope>
    <source>
        <strain evidence="4 5">SCH</strain>
    </source>
</reference>
<gene>
    <name evidence="4" type="ORF">BEL07_15030</name>
</gene>
<proteinExistence type="inferred from homology"/>
<dbReference type="RefSeq" id="WP_070353916.1">
    <property type="nucleotide sequence ID" value="NZ_CP043474.1"/>
</dbReference>
<organism evidence="4 5">
    <name type="scientific">Mycolicibacterium grossiae</name>
    <dbReference type="NCBI Taxonomy" id="1552759"/>
    <lineage>
        <taxon>Bacteria</taxon>
        <taxon>Bacillati</taxon>
        <taxon>Actinomycetota</taxon>
        <taxon>Actinomycetes</taxon>
        <taxon>Mycobacteriales</taxon>
        <taxon>Mycobacteriaceae</taxon>
        <taxon>Mycolicibacterium</taxon>
    </lineage>
</organism>
<dbReference type="PANTHER" id="PTHR33495">
    <property type="entry name" value="ANTI-SIGMA FACTOR ANTAGONIST TM_1081-RELATED-RELATED"/>
    <property type="match status" value="1"/>
</dbReference>
<comment type="caution">
    <text evidence="4">The sequence shown here is derived from an EMBL/GenBank/DDBJ whole genome shotgun (WGS) entry which is preliminary data.</text>
</comment>
<evidence type="ECO:0000256" key="1">
    <source>
        <dbReference type="ARBA" id="ARBA00009013"/>
    </source>
</evidence>
<evidence type="ECO:0000313" key="4">
    <source>
        <dbReference type="EMBL" id="OFJ52921.1"/>
    </source>
</evidence>
<dbReference type="AlphaFoldDB" id="A0A1E8Q3W5"/>
<evidence type="ECO:0000256" key="2">
    <source>
        <dbReference type="RuleBase" id="RU003749"/>
    </source>
</evidence>
<dbReference type="InterPro" id="IPR036513">
    <property type="entry name" value="STAS_dom_sf"/>
</dbReference>
<evidence type="ECO:0000313" key="5">
    <source>
        <dbReference type="Proteomes" id="UP000178953"/>
    </source>
</evidence>
<dbReference type="OrthoDB" id="4249752at2"/>
<evidence type="ECO:0000259" key="3">
    <source>
        <dbReference type="PROSITE" id="PS50801"/>
    </source>
</evidence>
<dbReference type="Proteomes" id="UP000178953">
    <property type="component" value="Unassembled WGS sequence"/>
</dbReference>
<dbReference type="CDD" id="cd07043">
    <property type="entry name" value="STAS_anti-anti-sigma_factors"/>
    <property type="match status" value="1"/>
</dbReference>